<reference evidence="1" key="1">
    <citation type="submission" date="2018-05" db="EMBL/GenBank/DDBJ databases">
        <authorList>
            <person name="Lanie J.A."/>
            <person name="Ng W.-L."/>
            <person name="Kazmierczak K.M."/>
            <person name="Andrzejewski T.M."/>
            <person name="Davidsen T.M."/>
            <person name="Wayne K.J."/>
            <person name="Tettelin H."/>
            <person name="Glass J.I."/>
            <person name="Rusch D."/>
            <person name="Podicherti R."/>
            <person name="Tsui H.-C.T."/>
            <person name="Winkler M.E."/>
        </authorList>
    </citation>
    <scope>NUCLEOTIDE SEQUENCE</scope>
</reference>
<accession>A0A382FC44</accession>
<proteinExistence type="predicted"/>
<gene>
    <name evidence="1" type="ORF">METZ01_LOCUS213083</name>
</gene>
<dbReference type="AlphaFoldDB" id="A0A382FC44"/>
<protein>
    <submittedName>
        <fullName evidence="1">Uncharacterized protein</fullName>
    </submittedName>
</protein>
<evidence type="ECO:0000313" key="1">
    <source>
        <dbReference type="EMBL" id="SVB60229.1"/>
    </source>
</evidence>
<sequence length="158" mass="17518">TQTASGRWTWGPAEREAYVMAHNSLVDLVSQTLCRVRSRYEVIAAWVSPGLTHRSFLMDDIQRKAEGLPLSRKGVHGLLSLRGVRDQDPNLLRILPTVGQMADSQSDLAERLEREGRSCSPKAVQGVYARGDGHDTPLGLPELLAYLVAWINENTVKV</sequence>
<organism evidence="1">
    <name type="scientific">marine metagenome</name>
    <dbReference type="NCBI Taxonomy" id="408172"/>
    <lineage>
        <taxon>unclassified sequences</taxon>
        <taxon>metagenomes</taxon>
        <taxon>ecological metagenomes</taxon>
    </lineage>
</organism>
<name>A0A382FC44_9ZZZZ</name>
<dbReference type="EMBL" id="UINC01049004">
    <property type="protein sequence ID" value="SVB60229.1"/>
    <property type="molecule type" value="Genomic_DNA"/>
</dbReference>
<feature type="non-terminal residue" evidence="1">
    <location>
        <position position="1"/>
    </location>
</feature>